<dbReference type="Gene3D" id="1.10.260.40">
    <property type="entry name" value="lambda repressor-like DNA-binding domains"/>
    <property type="match status" value="1"/>
</dbReference>
<feature type="region of interest" description="Disordered" evidence="4">
    <location>
        <begin position="195"/>
        <end position="232"/>
    </location>
</feature>
<reference evidence="6 7" key="1">
    <citation type="submission" date="2015-11" db="EMBL/GenBank/DDBJ databases">
        <title>Genome-wide analysis reveals the secondary metabolome in Streptomyces kanasensis ZX01.</title>
        <authorList>
            <person name="Zhang G."/>
            <person name="Han L."/>
            <person name="Feng J."/>
            <person name="Zhang X."/>
        </authorList>
    </citation>
    <scope>NUCLEOTIDE SEQUENCE [LARGE SCALE GENOMIC DNA]</scope>
    <source>
        <strain evidence="6 7">ZX01</strain>
    </source>
</reference>
<dbReference type="EMBL" id="LNSV01000015">
    <property type="protein sequence ID" value="KUH39176.1"/>
    <property type="molecule type" value="Genomic_DNA"/>
</dbReference>
<keyword evidence="1" id="KW-0805">Transcription regulation</keyword>
<sequence length="378" mass="38666">MTPTASPAGPTLAVVAREAGVSVPTASKVVNGREDVAPETRRRVTEVLDRLGYVPRRRTPVPRRHGMVDLVLASLEGPQTAAVLRGAERAARAAGQDLVLSTGRHLGRDRLDRIASRGSTGVVFHREGVTAGAAARLARHRLPYVLLDPVRQPSSDALSVGAADRRGGAAAARHLLALGHERIAAVADPGHAVGAGAATDREAGGAGVDGEGGAGVDGGVGPGRDMERGAEGGGARLAGWRAALASAGVPHRPEYHRVLAPGTPQEQGARLRTRELLDLPQPPTAVFVCSDAMAPGVYAALAERGLRVPADVSVVGYGDLPGARWALPGLTTVRRPEAGMAAAAVGLLVRLASGERPDGALELPTELVVRSSTAPPGA</sequence>
<comment type="caution">
    <text evidence="6">The sequence shown here is derived from an EMBL/GenBank/DDBJ whole genome shotgun (WGS) entry which is preliminary data.</text>
</comment>
<dbReference type="STRING" id="936756.ATE80_08715"/>
<dbReference type="InterPro" id="IPR000843">
    <property type="entry name" value="HTH_LacI"/>
</dbReference>
<dbReference type="PANTHER" id="PTHR30146:SF153">
    <property type="entry name" value="LACTOSE OPERON REPRESSOR"/>
    <property type="match status" value="1"/>
</dbReference>
<proteinExistence type="predicted"/>
<organism evidence="6 7">
    <name type="scientific">Streptomyces kanasensis</name>
    <dbReference type="NCBI Taxonomy" id="936756"/>
    <lineage>
        <taxon>Bacteria</taxon>
        <taxon>Bacillati</taxon>
        <taxon>Actinomycetota</taxon>
        <taxon>Actinomycetes</taxon>
        <taxon>Kitasatosporales</taxon>
        <taxon>Streptomycetaceae</taxon>
        <taxon>Streptomyces</taxon>
    </lineage>
</organism>
<dbReference type="PANTHER" id="PTHR30146">
    <property type="entry name" value="LACI-RELATED TRANSCRIPTIONAL REPRESSOR"/>
    <property type="match status" value="1"/>
</dbReference>
<evidence type="ECO:0000256" key="3">
    <source>
        <dbReference type="ARBA" id="ARBA00023163"/>
    </source>
</evidence>
<name>A0A100Y7N3_9ACTN</name>
<protein>
    <recommendedName>
        <fullName evidence="5">HTH lacI-type domain-containing protein</fullName>
    </recommendedName>
</protein>
<dbReference type="CDD" id="cd01392">
    <property type="entry name" value="HTH_LacI"/>
    <property type="match status" value="1"/>
</dbReference>
<dbReference type="SUPFAM" id="SSF47413">
    <property type="entry name" value="lambda repressor-like DNA-binding domains"/>
    <property type="match status" value="1"/>
</dbReference>
<dbReference type="GO" id="GO:0000976">
    <property type="term" value="F:transcription cis-regulatory region binding"/>
    <property type="evidence" value="ECO:0007669"/>
    <property type="project" value="TreeGrafter"/>
</dbReference>
<accession>A0A100Y7N3</accession>
<evidence type="ECO:0000259" key="5">
    <source>
        <dbReference type="PROSITE" id="PS50932"/>
    </source>
</evidence>
<dbReference type="InterPro" id="IPR010982">
    <property type="entry name" value="Lambda_DNA-bd_dom_sf"/>
</dbReference>
<evidence type="ECO:0000313" key="7">
    <source>
        <dbReference type="Proteomes" id="UP000054011"/>
    </source>
</evidence>
<dbReference type="Proteomes" id="UP000054011">
    <property type="component" value="Unassembled WGS sequence"/>
</dbReference>
<gene>
    <name evidence="6" type="ORF">ATE80_08715</name>
</gene>
<dbReference type="RefSeq" id="WP_058941576.1">
    <property type="nucleotide sequence ID" value="NZ_LNSV01000015.1"/>
</dbReference>
<dbReference type="GO" id="GO:0003700">
    <property type="term" value="F:DNA-binding transcription factor activity"/>
    <property type="evidence" value="ECO:0007669"/>
    <property type="project" value="TreeGrafter"/>
</dbReference>
<evidence type="ECO:0000256" key="2">
    <source>
        <dbReference type="ARBA" id="ARBA00023125"/>
    </source>
</evidence>
<keyword evidence="7" id="KW-1185">Reference proteome</keyword>
<evidence type="ECO:0000313" key="6">
    <source>
        <dbReference type="EMBL" id="KUH39176.1"/>
    </source>
</evidence>
<dbReference type="Pfam" id="PF13377">
    <property type="entry name" value="Peripla_BP_3"/>
    <property type="match status" value="1"/>
</dbReference>
<evidence type="ECO:0000256" key="1">
    <source>
        <dbReference type="ARBA" id="ARBA00023015"/>
    </source>
</evidence>
<dbReference type="Gene3D" id="3.40.50.2300">
    <property type="match status" value="3"/>
</dbReference>
<dbReference type="SMART" id="SM00354">
    <property type="entry name" value="HTH_LACI"/>
    <property type="match status" value="1"/>
</dbReference>
<dbReference type="InterPro" id="IPR028082">
    <property type="entry name" value="Peripla_BP_I"/>
</dbReference>
<dbReference type="AlphaFoldDB" id="A0A100Y7N3"/>
<feature type="domain" description="HTH lacI-type" evidence="5">
    <location>
        <begin position="10"/>
        <end position="57"/>
    </location>
</feature>
<dbReference type="SUPFAM" id="SSF53822">
    <property type="entry name" value="Periplasmic binding protein-like I"/>
    <property type="match status" value="1"/>
</dbReference>
<dbReference type="PROSITE" id="PS50932">
    <property type="entry name" value="HTH_LACI_2"/>
    <property type="match status" value="1"/>
</dbReference>
<evidence type="ECO:0000256" key="4">
    <source>
        <dbReference type="SAM" id="MobiDB-lite"/>
    </source>
</evidence>
<keyword evidence="2" id="KW-0238">DNA-binding</keyword>
<keyword evidence="3" id="KW-0804">Transcription</keyword>
<dbReference type="OrthoDB" id="3227375at2"/>
<dbReference type="InterPro" id="IPR046335">
    <property type="entry name" value="LacI/GalR-like_sensor"/>
</dbReference>
<dbReference type="Pfam" id="PF00356">
    <property type="entry name" value="LacI"/>
    <property type="match status" value="1"/>
</dbReference>
<feature type="compositionally biased region" description="Gly residues" evidence="4">
    <location>
        <begin position="204"/>
        <end position="222"/>
    </location>
</feature>